<dbReference type="AlphaFoldDB" id="E1QLR9"/>
<keyword evidence="2" id="KW-1185">Reference proteome</keyword>
<reference evidence="1 2" key="1">
    <citation type="journal article" date="2010" name="Stand. Genomic Sci.">
        <title>Complete genome sequence of Desulfarculus baarsii type strain (2st14).</title>
        <authorList>
            <person name="Sun H."/>
            <person name="Spring S."/>
            <person name="Lapidus A."/>
            <person name="Davenport K."/>
            <person name="Del Rio T.G."/>
            <person name="Tice H."/>
            <person name="Nolan M."/>
            <person name="Copeland A."/>
            <person name="Cheng J.F."/>
            <person name="Lucas S."/>
            <person name="Tapia R."/>
            <person name="Goodwin L."/>
            <person name="Pitluck S."/>
            <person name="Ivanova N."/>
            <person name="Pagani I."/>
            <person name="Mavromatis K."/>
            <person name="Ovchinnikova G."/>
            <person name="Pati A."/>
            <person name="Chen A."/>
            <person name="Palaniappan K."/>
            <person name="Hauser L."/>
            <person name="Chang Y.J."/>
            <person name="Jeffries C.D."/>
            <person name="Detter J.C."/>
            <person name="Han C."/>
            <person name="Rohde M."/>
            <person name="Brambilla E."/>
            <person name="Goker M."/>
            <person name="Woyke T."/>
            <person name="Bristow J."/>
            <person name="Eisen J.A."/>
            <person name="Markowitz V."/>
            <person name="Hugenholtz P."/>
            <person name="Kyrpides N.C."/>
            <person name="Klenk H.P."/>
            <person name="Land M."/>
        </authorList>
    </citation>
    <scope>NUCLEOTIDE SEQUENCE [LARGE SCALE GENOMIC DNA]</scope>
    <source>
        <strain evidence="2">ATCC 33931 / DSM 2075 / LMG 7858 / VKM B-1802 / 2st14</strain>
    </source>
</reference>
<accession>E1QLR9</accession>
<dbReference type="KEGG" id="dbr:Deba_3151"/>
<dbReference type="EMBL" id="CP002085">
    <property type="protein sequence ID" value="ADK86504.1"/>
    <property type="molecule type" value="Genomic_DNA"/>
</dbReference>
<dbReference type="Proteomes" id="UP000009047">
    <property type="component" value="Chromosome"/>
</dbReference>
<gene>
    <name evidence="1" type="ordered locus">Deba_3151</name>
</gene>
<dbReference type="HOGENOM" id="CLU_185101_0_0_7"/>
<dbReference type="STRING" id="644282.Deba_3151"/>
<protein>
    <submittedName>
        <fullName evidence="1">Uncharacterized protein</fullName>
    </submittedName>
</protein>
<dbReference type="Pfam" id="PF26391">
    <property type="entry name" value="MamI"/>
    <property type="match status" value="1"/>
</dbReference>
<evidence type="ECO:0000313" key="1">
    <source>
        <dbReference type="EMBL" id="ADK86504.1"/>
    </source>
</evidence>
<organism evidence="1 2">
    <name type="scientific">Desulfarculus baarsii (strain ATCC 33931 / DSM 2075 / LMG 7858 / VKM B-1802 / 2st14)</name>
    <dbReference type="NCBI Taxonomy" id="644282"/>
    <lineage>
        <taxon>Bacteria</taxon>
        <taxon>Pseudomonadati</taxon>
        <taxon>Thermodesulfobacteriota</taxon>
        <taxon>Desulfarculia</taxon>
        <taxon>Desulfarculales</taxon>
        <taxon>Desulfarculaceae</taxon>
        <taxon>Desulfarculus</taxon>
    </lineage>
</organism>
<evidence type="ECO:0000313" key="2">
    <source>
        <dbReference type="Proteomes" id="UP000009047"/>
    </source>
</evidence>
<dbReference type="InterPro" id="IPR058806">
    <property type="entry name" value="MamI"/>
</dbReference>
<name>E1QLR9_DESB2</name>
<sequence length="101" mass="10610">MALVLGLVGIIGWWGEFVDLLKGAVPVVLLLGGGLAAYLGAEDLKAQRAAELEAAQAPFQGAGDPDAELEKYKAEVAELRAKLEAMDKVEPPAPPADEEQK</sequence>
<proteinExistence type="predicted"/>